<dbReference type="PROSITE" id="PS51257">
    <property type="entry name" value="PROKAR_LIPOPROTEIN"/>
    <property type="match status" value="1"/>
</dbReference>
<dbReference type="EMBL" id="JBHSMI010000067">
    <property type="protein sequence ID" value="MFC5407270.1"/>
    <property type="molecule type" value="Genomic_DNA"/>
</dbReference>
<feature type="compositionally biased region" description="Low complexity" evidence="1">
    <location>
        <begin position="37"/>
        <end position="53"/>
    </location>
</feature>
<evidence type="ECO:0000256" key="1">
    <source>
        <dbReference type="SAM" id="MobiDB-lite"/>
    </source>
</evidence>
<dbReference type="Gene3D" id="3.40.190.10">
    <property type="entry name" value="Periplasmic binding protein-like II"/>
    <property type="match status" value="1"/>
</dbReference>
<dbReference type="PANTHER" id="PTHR43649:SF17">
    <property type="entry name" value="ABC TRANSPORTER SOLUTE BINDING PROTEIN-SUGAR TRANSPORT"/>
    <property type="match status" value="1"/>
</dbReference>
<feature type="domain" description="DUF3502" evidence="3">
    <location>
        <begin position="444"/>
        <end position="512"/>
    </location>
</feature>
<reference evidence="5" key="1">
    <citation type="journal article" date="2019" name="Int. J. Syst. Evol. Microbiol.">
        <title>The Global Catalogue of Microorganisms (GCM) 10K type strain sequencing project: providing services to taxonomists for standard genome sequencing and annotation.</title>
        <authorList>
            <consortium name="The Broad Institute Genomics Platform"/>
            <consortium name="The Broad Institute Genome Sequencing Center for Infectious Disease"/>
            <person name="Wu L."/>
            <person name="Ma J."/>
        </authorList>
    </citation>
    <scope>NUCLEOTIDE SEQUENCE [LARGE SCALE GENOMIC DNA]</scope>
    <source>
        <strain evidence="5">CGMCC 1.18575</strain>
    </source>
</reference>
<keyword evidence="5" id="KW-1185">Reference proteome</keyword>
<evidence type="ECO:0000313" key="5">
    <source>
        <dbReference type="Proteomes" id="UP001596113"/>
    </source>
</evidence>
<feature type="chain" id="PRO_5045692450" evidence="2">
    <location>
        <begin position="25"/>
        <end position="515"/>
    </location>
</feature>
<dbReference type="InterPro" id="IPR006059">
    <property type="entry name" value="SBP"/>
</dbReference>
<gene>
    <name evidence="4" type="ORF">ACFPOF_31460</name>
</gene>
<sequence>MRNSIRKMLGVVLASLLLATFASACGSKNDQAEGKESNAAPSGSSSSSPQESATNKDSEPLPEVTLNIVYPGDPQPDQATVTAALEKKLAEDGINVKLKYQYIPWGDYFQKLPIMLATGDQVDIMWTEPGLLGTFVKSNSIAPLDEALSKHGQAIVAALDKKYWPPVTVNGKKYGVPAGALGTTKGYYTATLRKDLREKYGLPEVKTMDDLLAYAEAVKKNNPEMIVFNEPPADFRRGEVVQSTISDGIVFNYGTKKAEAKYDRPQTLEDARFIRSLYQKGYIDKDVMVGRDIRADFNSGKAAIGGGDVYEYNNYSRNIAVEGAQVEFVKILLTSEPYMPTTTWNFQSVAASSKNIDRAVMFLNWIQQNEDNYDMMTNGIKGTHFDIKDGAIVAPEGVDASKIGYAPPEWMWQNPKFLKPKASDAKDFMQQLQDFDKDTKLFSPIMGFNFDQTPVKTELAAMSTIENKYKYGIATGVLDPETAVPQYSKELKKAGLEKVIAEFQKQADAFLAAGK</sequence>
<dbReference type="Pfam" id="PF12010">
    <property type="entry name" value="DUF3502"/>
    <property type="match status" value="1"/>
</dbReference>
<dbReference type="SUPFAM" id="SSF53850">
    <property type="entry name" value="Periplasmic binding protein-like II"/>
    <property type="match status" value="1"/>
</dbReference>
<dbReference type="PANTHER" id="PTHR43649">
    <property type="entry name" value="ARABINOSE-BINDING PROTEIN-RELATED"/>
    <property type="match status" value="1"/>
</dbReference>
<dbReference type="InterPro" id="IPR050490">
    <property type="entry name" value="Bact_solute-bd_prot1"/>
</dbReference>
<accession>A0ABW0I3W7</accession>
<evidence type="ECO:0000256" key="2">
    <source>
        <dbReference type="SAM" id="SignalP"/>
    </source>
</evidence>
<evidence type="ECO:0000259" key="3">
    <source>
        <dbReference type="Pfam" id="PF12010"/>
    </source>
</evidence>
<dbReference type="Proteomes" id="UP001596113">
    <property type="component" value="Unassembled WGS sequence"/>
</dbReference>
<evidence type="ECO:0000313" key="4">
    <source>
        <dbReference type="EMBL" id="MFC5407270.1"/>
    </source>
</evidence>
<dbReference type="InterPro" id="IPR022627">
    <property type="entry name" value="DUF3502"/>
</dbReference>
<dbReference type="RefSeq" id="WP_378139783.1">
    <property type="nucleotide sequence ID" value="NZ_JBHSMI010000067.1"/>
</dbReference>
<comment type="caution">
    <text evidence="4">The sequence shown here is derived from an EMBL/GenBank/DDBJ whole genome shotgun (WGS) entry which is preliminary data.</text>
</comment>
<name>A0ABW0I3W7_9BACL</name>
<protein>
    <submittedName>
        <fullName evidence="4">Extracellular solute-binding protein</fullName>
    </submittedName>
</protein>
<organism evidence="4 5">
    <name type="scientific">Cohnella soli</name>
    <dbReference type="NCBI Taxonomy" id="425005"/>
    <lineage>
        <taxon>Bacteria</taxon>
        <taxon>Bacillati</taxon>
        <taxon>Bacillota</taxon>
        <taxon>Bacilli</taxon>
        <taxon>Bacillales</taxon>
        <taxon>Paenibacillaceae</taxon>
        <taxon>Cohnella</taxon>
    </lineage>
</organism>
<keyword evidence="2" id="KW-0732">Signal</keyword>
<dbReference type="Pfam" id="PF01547">
    <property type="entry name" value="SBP_bac_1"/>
    <property type="match status" value="1"/>
</dbReference>
<proteinExistence type="predicted"/>
<feature type="region of interest" description="Disordered" evidence="1">
    <location>
        <begin position="28"/>
        <end position="62"/>
    </location>
</feature>
<feature type="signal peptide" evidence="2">
    <location>
        <begin position="1"/>
        <end position="24"/>
    </location>
</feature>